<feature type="compositionally biased region" description="Polar residues" evidence="5">
    <location>
        <begin position="366"/>
        <end position="379"/>
    </location>
</feature>
<feature type="compositionally biased region" description="Low complexity" evidence="5">
    <location>
        <begin position="1465"/>
        <end position="1474"/>
    </location>
</feature>
<keyword evidence="1" id="KW-0479">Metal-binding</keyword>
<evidence type="ECO:0000256" key="1">
    <source>
        <dbReference type="ARBA" id="ARBA00022723"/>
    </source>
</evidence>
<evidence type="ECO:0000313" key="7">
    <source>
        <dbReference type="Proteomes" id="UP000694941"/>
    </source>
</evidence>
<evidence type="ECO:0000256" key="3">
    <source>
        <dbReference type="ARBA" id="ARBA00022912"/>
    </source>
</evidence>
<dbReference type="SMART" id="SM00332">
    <property type="entry name" value="PP2Cc"/>
    <property type="match status" value="1"/>
</dbReference>
<gene>
    <name evidence="8" type="primary">LOC106464453</name>
</gene>
<dbReference type="RefSeq" id="XP_013780053.2">
    <property type="nucleotide sequence ID" value="XM_013924599.2"/>
</dbReference>
<evidence type="ECO:0000259" key="6">
    <source>
        <dbReference type="PROSITE" id="PS51746"/>
    </source>
</evidence>
<dbReference type="Proteomes" id="UP000694941">
    <property type="component" value="Unplaced"/>
</dbReference>
<feature type="compositionally biased region" description="Polar residues" evidence="5">
    <location>
        <begin position="1475"/>
        <end position="1484"/>
    </location>
</feature>
<dbReference type="Gene3D" id="3.60.40.10">
    <property type="entry name" value="PPM-type phosphatase domain"/>
    <property type="match status" value="1"/>
</dbReference>
<dbReference type="PANTHER" id="PTHR13832">
    <property type="entry name" value="PROTEIN PHOSPHATASE 2C"/>
    <property type="match status" value="1"/>
</dbReference>
<dbReference type="PANTHER" id="PTHR13832:SF818">
    <property type="entry name" value="SD03870P"/>
    <property type="match status" value="1"/>
</dbReference>
<feature type="compositionally biased region" description="Low complexity" evidence="5">
    <location>
        <begin position="1349"/>
        <end position="1363"/>
    </location>
</feature>
<dbReference type="PROSITE" id="PS51746">
    <property type="entry name" value="PPM_2"/>
    <property type="match status" value="1"/>
</dbReference>
<dbReference type="InterPro" id="IPR036457">
    <property type="entry name" value="PPM-type-like_dom_sf"/>
</dbReference>
<name>A0ABM1BDY5_LIMPO</name>
<feature type="compositionally biased region" description="Polar residues" evidence="5">
    <location>
        <begin position="1431"/>
        <end position="1445"/>
    </location>
</feature>
<feature type="compositionally biased region" description="Basic and acidic residues" evidence="5">
    <location>
        <begin position="1334"/>
        <end position="1344"/>
    </location>
</feature>
<dbReference type="GeneID" id="106464453"/>
<reference evidence="8" key="1">
    <citation type="submission" date="2025-08" db="UniProtKB">
        <authorList>
            <consortium name="RefSeq"/>
        </authorList>
    </citation>
    <scope>IDENTIFICATION</scope>
    <source>
        <tissue evidence="8">Muscle</tissue>
    </source>
</reference>
<feature type="compositionally biased region" description="Polar residues" evidence="5">
    <location>
        <begin position="1242"/>
        <end position="1280"/>
    </location>
</feature>
<protein>
    <submittedName>
        <fullName evidence="8">Mucin-5AC-like</fullName>
    </submittedName>
</protein>
<feature type="compositionally biased region" description="Polar residues" evidence="5">
    <location>
        <begin position="1166"/>
        <end position="1175"/>
    </location>
</feature>
<dbReference type="SUPFAM" id="SSF81606">
    <property type="entry name" value="PP2C-like"/>
    <property type="match status" value="1"/>
</dbReference>
<evidence type="ECO:0000256" key="4">
    <source>
        <dbReference type="RuleBase" id="RU003465"/>
    </source>
</evidence>
<evidence type="ECO:0000256" key="5">
    <source>
        <dbReference type="SAM" id="MobiDB-lite"/>
    </source>
</evidence>
<comment type="similarity">
    <text evidence="4">Belongs to the PP2C family.</text>
</comment>
<evidence type="ECO:0000313" key="8">
    <source>
        <dbReference type="RefSeq" id="XP_013780053.2"/>
    </source>
</evidence>
<feature type="compositionally biased region" description="Basic and acidic residues" evidence="5">
    <location>
        <begin position="1527"/>
        <end position="1545"/>
    </location>
</feature>
<organism evidence="7 8">
    <name type="scientific">Limulus polyphemus</name>
    <name type="common">Atlantic horseshoe crab</name>
    <dbReference type="NCBI Taxonomy" id="6850"/>
    <lineage>
        <taxon>Eukaryota</taxon>
        <taxon>Metazoa</taxon>
        <taxon>Ecdysozoa</taxon>
        <taxon>Arthropoda</taxon>
        <taxon>Chelicerata</taxon>
        <taxon>Merostomata</taxon>
        <taxon>Xiphosura</taxon>
        <taxon>Limulidae</taxon>
        <taxon>Limulus</taxon>
    </lineage>
</organism>
<dbReference type="PROSITE" id="PS01032">
    <property type="entry name" value="PPM_1"/>
    <property type="match status" value="1"/>
</dbReference>
<feature type="region of interest" description="Disordered" evidence="5">
    <location>
        <begin position="1148"/>
        <end position="1545"/>
    </location>
</feature>
<feature type="region of interest" description="Disordered" evidence="5">
    <location>
        <begin position="610"/>
        <end position="638"/>
    </location>
</feature>
<dbReference type="InterPro" id="IPR015655">
    <property type="entry name" value="PP2C"/>
</dbReference>
<dbReference type="CDD" id="cd00143">
    <property type="entry name" value="PP2Cc"/>
    <property type="match status" value="1"/>
</dbReference>
<keyword evidence="7" id="KW-1185">Reference proteome</keyword>
<feature type="region of interest" description="Disordered" evidence="5">
    <location>
        <begin position="361"/>
        <end position="383"/>
    </location>
</feature>
<feature type="compositionally biased region" description="Polar residues" evidence="5">
    <location>
        <begin position="1291"/>
        <end position="1333"/>
    </location>
</feature>
<accession>A0ABM1BDY5</accession>
<dbReference type="Pfam" id="PF00481">
    <property type="entry name" value="PP2C"/>
    <property type="match status" value="1"/>
</dbReference>
<dbReference type="InterPro" id="IPR001932">
    <property type="entry name" value="PPM-type_phosphatase-like_dom"/>
</dbReference>
<feature type="domain" description="PPM-type phosphatase" evidence="6">
    <location>
        <begin position="44"/>
        <end position="301"/>
    </location>
</feature>
<feature type="compositionally biased region" description="Basic and acidic residues" evidence="5">
    <location>
        <begin position="1485"/>
        <end position="1519"/>
    </location>
</feature>
<proteinExistence type="inferred from homology"/>
<feature type="compositionally biased region" description="Basic and acidic residues" evidence="5">
    <location>
        <begin position="1189"/>
        <end position="1202"/>
    </location>
</feature>
<keyword evidence="2 4" id="KW-0378">Hydrolase</keyword>
<keyword evidence="3 4" id="KW-0904">Protein phosphatase</keyword>
<sequence>MEVIDAVQLHSQVINFLNELIQYWKDRYREMASTSIWPRPPVHEVSICAIKNTRRKMEDRHVVLHDLNVACCLQNLPHHSYYAVFDGHAGMEAASYSAAHLHWEIVQHPAFLSNTPTAIKEAFKTTDRHLLERSFREGIKSGCTAVCCIIREKTLYLTWLGDSQAMVVRQGVPLGVMSPHKPDREDERRRIENAGGCVLFIGTWRVNGTLAVSRALGDPEHKPYVICVPDVITVNLDGTEDFVILGCDGLWDRMTPSDVVTSVYCHVKENPNNVENVSSCLVHEAKDKGSNDNITAIVVFLRDPADLANSPMPVPVMFPQLQGELRTFGTQIIGDDGALLSCGPDYLENFSKTQKHEHWKRKSHSGIEQSGISQSNPVGTNRPEEIYRPSTMDVMPERTELSELPTPPIDEVMNIKKLEMYSESVEKTTNMVVQDFNPSPVRREHSVHAQQLEAKKVDIDLPKRHVKIEEISTELVNSAIESAIHVVKSKERYLVTQPQDLEENTGKSVSLQHSYVSIEESAICQLEKSSQFGFERQKEQVEEQNETDTALIAPEVQELSLTPKSFPEKSLFTPGPGLETTPTLQSATEHQLLITQGVITQCLPTLKPETEKPVHAQQDGVTQPIPNPSSNTEKPAHTLQDDITQPVLDPLSKTEQSILAQQNELTQPSTTLLIETEQPITTVYDESTQPIAVPVHCQQDDLTKPERTPSAEMEKPVHYQWDELTKPEPTPSEIEQPIHYQEDDLTKPERTPSAEMEKPVHYQWDELTKPEPTPSEIEQPIHYQEDDLTKPEPTPSFETEQPIHYQRDELTKPEPIHSSETEQPVPSLCDESKQALSTSQSEIEQTVSVLELKTDPLLQYSQIQLLNLIQSERKQPLLDSEHVLGHSPARLFPELVSYTPDVLPEHILLQQTEPEQPTFTPDTKLKKLLTMQLLSESDSSDSDLEKLKPAAPNEPEQLIPIHTASKESTHISSVCPEFEHLKQQTTETIPREQPSQLTPCESEISTIQAESQIPNFEIEKLSALGKVESDDAPTVQHSITPDLSEHENIRTLDALEKSSLLPFGELHMASAANEVTELPKESSTDNLGVGSTVIELGSIPDTVPEAEGVIEDVDSDSEKDGGWKYVKGEEKSELISSPKTTEAEEIAISKSITSSKTLHKAGTKPSRATKQNMIKPSNERSKQAISVLKPEKMKDIQQDRPKLPKKASSTLRPPTSKEDMTRPATNITPKPARTPIFKKPVVSSTTTVPSAKKTVSSTTFSKLGTKPVSSGSTTPRQQLSKPRPTPAKPSTPVTAQKCTEPSRGISSSKASKGLTTTPRMVNQKSGTLPPSTKSKSEAVVKNSEDAICSSLNNSATSSKSRSTPGRSQTMSFLKPSSSISKKHEAVKGTSVDETTTYKQQRDVGVKKTRPTSAPTPKVSRGNKQIKESVNKCISTVGPSKQSSTKKLGERPRTAPSSATGQRIITPKTKTMKTTSQVKSNSLIHTSREERVTKMEAVAKETRAEEKQPKEDTKLMEKSQLDTLPSSDQEKGSLEEHTKEVDPDKVEVIKHPSLLCEGDSLALAQEISTIHEKTATEHKEEMTEI</sequence>
<dbReference type="InterPro" id="IPR000222">
    <property type="entry name" value="PP2C_BS"/>
</dbReference>
<evidence type="ECO:0000256" key="2">
    <source>
        <dbReference type="ARBA" id="ARBA00022801"/>
    </source>
</evidence>
<feature type="compositionally biased region" description="Polar residues" evidence="5">
    <location>
        <begin position="1364"/>
        <end position="1379"/>
    </location>
</feature>